<dbReference type="Pfam" id="PF10294">
    <property type="entry name" value="Methyltransf_16"/>
    <property type="match status" value="1"/>
</dbReference>
<dbReference type="Gene3D" id="3.40.50.150">
    <property type="entry name" value="Vaccinia Virus protein VP39"/>
    <property type="match status" value="1"/>
</dbReference>
<accession>A0A6P7UAB0</accession>
<keyword evidence="1" id="KW-1185">Reference proteome</keyword>
<dbReference type="InterPro" id="IPR019410">
    <property type="entry name" value="Methyltransf_16"/>
</dbReference>
<dbReference type="GO" id="GO:0008168">
    <property type="term" value="F:methyltransferase activity"/>
    <property type="evidence" value="ECO:0007669"/>
    <property type="project" value="UniProtKB-KW"/>
</dbReference>
<evidence type="ECO:0000313" key="1">
    <source>
        <dbReference type="Proteomes" id="UP000515154"/>
    </source>
</evidence>
<dbReference type="GO" id="GO:0005829">
    <property type="term" value="C:cytosol"/>
    <property type="evidence" value="ECO:0007669"/>
    <property type="project" value="TreeGrafter"/>
</dbReference>
<keyword evidence="2" id="KW-0489">Methyltransferase</keyword>
<dbReference type="AlphaFoldDB" id="A0A6P7UAB0"/>
<dbReference type="PANTHER" id="PTHR14614:SF44">
    <property type="entry name" value="PROTEIN N-LYSINE METHYLTRANSFERASE METTL21D"/>
    <property type="match status" value="1"/>
</dbReference>
<keyword evidence="2" id="KW-0808">Transferase</keyword>
<dbReference type="InterPro" id="IPR029063">
    <property type="entry name" value="SAM-dependent_MTases_sf"/>
</dbReference>
<organism evidence="1 2">
    <name type="scientific">Octopus sinensis</name>
    <name type="common">East Asian common octopus</name>
    <dbReference type="NCBI Taxonomy" id="2607531"/>
    <lineage>
        <taxon>Eukaryota</taxon>
        <taxon>Metazoa</taxon>
        <taxon>Spiralia</taxon>
        <taxon>Lophotrochozoa</taxon>
        <taxon>Mollusca</taxon>
        <taxon>Cephalopoda</taxon>
        <taxon>Coleoidea</taxon>
        <taxon>Octopodiformes</taxon>
        <taxon>Octopoda</taxon>
        <taxon>Incirrata</taxon>
        <taxon>Octopodidae</taxon>
        <taxon>Octopus</taxon>
    </lineage>
</organism>
<dbReference type="PANTHER" id="PTHR14614">
    <property type="entry name" value="HEPATOCELLULAR CARCINOMA-ASSOCIATED ANTIGEN"/>
    <property type="match status" value="1"/>
</dbReference>
<dbReference type="GO" id="GO:0032259">
    <property type="term" value="P:methylation"/>
    <property type="evidence" value="ECO:0007669"/>
    <property type="project" value="UniProtKB-KW"/>
</dbReference>
<dbReference type="Proteomes" id="UP000515154">
    <property type="component" value="Unplaced"/>
</dbReference>
<dbReference type="SUPFAM" id="SSF53335">
    <property type="entry name" value="S-adenosyl-L-methionine-dependent methyltransferases"/>
    <property type="match status" value="1"/>
</dbReference>
<sequence>MTCHRLFDLQDIFSLNRAHVYITDLDSYVPLMQENINVNKEHTTGEIEAKTLNWENSNFSCPGLDYILVSDCIYYSQSVKPLVNTITRLSEPKTVVLCSYEERTTGKYPELQRDFFKLMEANFNVEEIPRSHQDDCYHSSDIHIMRFMKKSKY</sequence>
<dbReference type="RefSeq" id="XP_029657886.2">
    <property type="nucleotide sequence ID" value="XM_029802026.2"/>
</dbReference>
<evidence type="ECO:0000313" key="2">
    <source>
        <dbReference type="RefSeq" id="XP_029657886.2"/>
    </source>
</evidence>
<reference evidence="2" key="1">
    <citation type="submission" date="2025-08" db="UniProtKB">
        <authorList>
            <consortium name="RefSeq"/>
        </authorList>
    </citation>
    <scope>IDENTIFICATION</scope>
</reference>
<dbReference type="GO" id="GO:0032991">
    <property type="term" value="C:protein-containing complex"/>
    <property type="evidence" value="ECO:0007669"/>
    <property type="project" value="TreeGrafter"/>
</dbReference>
<dbReference type="KEGG" id="osn:115232183"/>
<name>A0A6P7UAB0_9MOLL</name>
<proteinExistence type="predicted"/>
<protein>
    <submittedName>
        <fullName evidence="2">Protein-lysine methyltransferase METTL21D</fullName>
    </submittedName>
</protein>
<gene>
    <name evidence="2" type="primary">LOC115232183</name>
</gene>